<feature type="transmembrane region" description="Helical" evidence="6">
    <location>
        <begin position="219"/>
        <end position="242"/>
    </location>
</feature>
<name>A0A6J6I7S6_9ZZZZ</name>
<feature type="transmembrane region" description="Helical" evidence="6">
    <location>
        <begin position="188"/>
        <end position="207"/>
    </location>
</feature>
<evidence type="ECO:0000256" key="5">
    <source>
        <dbReference type="ARBA" id="ARBA00023136"/>
    </source>
</evidence>
<gene>
    <name evidence="7" type="ORF">UFOPK1909_00443</name>
</gene>
<dbReference type="GO" id="GO:0015385">
    <property type="term" value="F:sodium:proton antiporter activity"/>
    <property type="evidence" value="ECO:0007669"/>
    <property type="project" value="TreeGrafter"/>
</dbReference>
<evidence type="ECO:0000256" key="3">
    <source>
        <dbReference type="ARBA" id="ARBA00022692"/>
    </source>
</evidence>
<dbReference type="InterPro" id="IPR023171">
    <property type="entry name" value="Na/H_antiporter_dom_sf"/>
</dbReference>
<proteinExistence type="inferred from homology"/>
<organism evidence="7">
    <name type="scientific">freshwater metagenome</name>
    <dbReference type="NCBI Taxonomy" id="449393"/>
    <lineage>
        <taxon>unclassified sequences</taxon>
        <taxon>metagenomes</taxon>
        <taxon>ecological metagenomes</taxon>
    </lineage>
</organism>
<feature type="transmembrane region" description="Helical" evidence="6">
    <location>
        <begin position="107"/>
        <end position="127"/>
    </location>
</feature>
<feature type="transmembrane region" description="Helical" evidence="6">
    <location>
        <begin position="73"/>
        <end position="95"/>
    </location>
</feature>
<keyword evidence="5 6" id="KW-0472">Membrane</keyword>
<keyword evidence="4 6" id="KW-1133">Transmembrane helix</keyword>
<evidence type="ECO:0000256" key="2">
    <source>
        <dbReference type="ARBA" id="ARBA00022475"/>
    </source>
</evidence>
<dbReference type="Gene3D" id="1.20.1530.10">
    <property type="entry name" value="Na+/H+ antiporter like domain"/>
    <property type="match status" value="1"/>
</dbReference>
<evidence type="ECO:0000256" key="4">
    <source>
        <dbReference type="ARBA" id="ARBA00022989"/>
    </source>
</evidence>
<reference evidence="7" key="1">
    <citation type="submission" date="2020-05" db="EMBL/GenBank/DDBJ databases">
        <authorList>
            <person name="Chiriac C."/>
            <person name="Salcher M."/>
            <person name="Ghai R."/>
            <person name="Kavagutti S V."/>
        </authorList>
    </citation>
    <scope>NUCLEOTIDE SEQUENCE</scope>
</reference>
<dbReference type="GO" id="GO:0006885">
    <property type="term" value="P:regulation of pH"/>
    <property type="evidence" value="ECO:0007669"/>
    <property type="project" value="InterPro"/>
</dbReference>
<dbReference type="PANTHER" id="PTHR30341:SF0">
    <property type="entry name" value="NA(+)_H(+) ANTIPORTER NHAA"/>
    <property type="match status" value="1"/>
</dbReference>
<feature type="transmembrane region" description="Helical" evidence="6">
    <location>
        <begin position="254"/>
        <end position="277"/>
    </location>
</feature>
<feature type="transmembrane region" description="Helical" evidence="6">
    <location>
        <begin position="134"/>
        <end position="154"/>
    </location>
</feature>
<dbReference type="GO" id="GO:0005886">
    <property type="term" value="C:plasma membrane"/>
    <property type="evidence" value="ECO:0007669"/>
    <property type="project" value="UniProtKB-SubCell"/>
</dbReference>
<protein>
    <submittedName>
        <fullName evidence="7">Unannotated protein</fullName>
    </submittedName>
</protein>
<evidence type="ECO:0000256" key="1">
    <source>
        <dbReference type="ARBA" id="ARBA00004429"/>
    </source>
</evidence>
<evidence type="ECO:0000256" key="6">
    <source>
        <dbReference type="SAM" id="Phobius"/>
    </source>
</evidence>
<dbReference type="PANTHER" id="PTHR30341">
    <property type="entry name" value="SODIUM ION/PROTON ANTIPORTER NHAA-RELATED"/>
    <property type="match status" value="1"/>
</dbReference>
<dbReference type="Pfam" id="PF06965">
    <property type="entry name" value="Na_H_antiport_1"/>
    <property type="match status" value="1"/>
</dbReference>
<sequence length="320" mass="33935">MQNKSLKESLGGIALIGAAVLALIWANSPAAGLYEGMIHQEWIKGIAIFLFFMSIGIELRHEIQHGSLRNAKNAIVPIFAAIGGMTVPVLIYSAFNFGQPTEAGWGIPMSTDVAFALAVFAIAGSFLPRAIRTYVLTVAVVDDSLTILMIAIFYASSFHMLSLVSLGGVIIGLLLPKGEKLLPKLQPIVSFGALPIFALFSAGVNLSNIDFNVFATSSITVGIIVAMLIGKPLGVLGTTWLVTKSGLGKLSQDIKWADLLPTGLLFGMCFTVALLMSELSFGEQIVEHATANLSVFIGSTLAALLATAGLQLRKRAHVKH</sequence>
<dbReference type="HAMAP" id="MF_01844">
    <property type="entry name" value="NhaA"/>
    <property type="match status" value="1"/>
</dbReference>
<dbReference type="InterPro" id="IPR004670">
    <property type="entry name" value="NhaA"/>
</dbReference>
<feature type="transmembrane region" description="Helical" evidence="6">
    <location>
        <begin position="42"/>
        <end position="61"/>
    </location>
</feature>
<evidence type="ECO:0000313" key="7">
    <source>
        <dbReference type="EMBL" id="CAB4619444.1"/>
    </source>
</evidence>
<dbReference type="AlphaFoldDB" id="A0A6J6I7S6"/>
<keyword evidence="2" id="KW-1003">Cell membrane</keyword>
<keyword evidence="3 6" id="KW-0812">Transmembrane</keyword>
<accession>A0A6J6I7S6</accession>
<dbReference type="EMBL" id="CAEZVD010000029">
    <property type="protein sequence ID" value="CAB4619444.1"/>
    <property type="molecule type" value="Genomic_DNA"/>
</dbReference>
<feature type="transmembrane region" description="Helical" evidence="6">
    <location>
        <begin position="160"/>
        <end position="176"/>
    </location>
</feature>
<comment type="subcellular location">
    <subcellularLocation>
        <location evidence="1">Cell inner membrane</location>
        <topology evidence="1">Multi-pass membrane protein</topology>
    </subcellularLocation>
</comment>
<feature type="transmembrane region" description="Helical" evidence="6">
    <location>
        <begin position="289"/>
        <end position="310"/>
    </location>
</feature>